<comment type="caution">
    <text evidence="6">The sequence shown here is derived from an EMBL/GenBank/DDBJ whole genome shotgun (WGS) entry which is preliminary data.</text>
</comment>
<reference evidence="6 7" key="1">
    <citation type="submission" date="2020-02" db="EMBL/GenBank/DDBJ databases">
        <authorList>
            <person name="Dziuba M."/>
            <person name="Kuznetsov B."/>
            <person name="Mardanov A."/>
            <person name="Ravin N."/>
            <person name="Grouzdev D."/>
        </authorList>
    </citation>
    <scope>NUCLEOTIDE SEQUENCE [LARGE SCALE GENOMIC DNA]</scope>
    <source>
        <strain evidence="6 7">SpK</strain>
    </source>
</reference>
<dbReference type="InterPro" id="IPR029026">
    <property type="entry name" value="tRNA_m1G_MTases_N"/>
</dbReference>
<gene>
    <name evidence="5 6" type="primary">rlmH</name>
    <name evidence="6" type="ORF">G4223_11945</name>
</gene>
<dbReference type="Pfam" id="PF02590">
    <property type="entry name" value="SPOUT_MTase"/>
    <property type="match status" value="1"/>
</dbReference>
<evidence type="ECO:0000256" key="5">
    <source>
        <dbReference type="HAMAP-Rule" id="MF_00658"/>
    </source>
</evidence>
<dbReference type="PANTHER" id="PTHR33603:SF1">
    <property type="entry name" value="RIBOSOMAL RNA LARGE SUBUNIT METHYLTRANSFERASE H"/>
    <property type="match status" value="1"/>
</dbReference>
<evidence type="ECO:0000256" key="2">
    <source>
        <dbReference type="ARBA" id="ARBA00022679"/>
    </source>
</evidence>
<dbReference type="InterPro" id="IPR003742">
    <property type="entry name" value="RlmH-like"/>
</dbReference>
<feature type="binding site" evidence="5">
    <location>
        <position position="100"/>
    </location>
    <ligand>
        <name>S-adenosyl-L-methionine</name>
        <dbReference type="ChEBI" id="CHEBI:59789"/>
    </ligand>
</feature>
<comment type="function">
    <text evidence="5">Specifically methylates the pseudouridine at position 1915 (m3Psi1915) in 23S rRNA.</text>
</comment>
<evidence type="ECO:0000256" key="1">
    <source>
        <dbReference type="ARBA" id="ARBA00022603"/>
    </source>
</evidence>
<dbReference type="PIRSF" id="PIRSF004505">
    <property type="entry name" value="MT_bac"/>
    <property type="match status" value="1"/>
</dbReference>
<accession>A0A7C9QUI8</accession>
<dbReference type="Gene3D" id="3.40.1280.10">
    <property type="match status" value="1"/>
</dbReference>
<dbReference type="SUPFAM" id="SSF75217">
    <property type="entry name" value="alpha/beta knot"/>
    <property type="match status" value="1"/>
</dbReference>
<comment type="similarity">
    <text evidence="4 5">Belongs to the RNA methyltransferase RlmH family.</text>
</comment>
<dbReference type="RefSeq" id="WP_163679757.1">
    <property type="nucleotide sequence ID" value="NZ_JAAIYP010000038.1"/>
</dbReference>
<keyword evidence="5" id="KW-0963">Cytoplasm</keyword>
<evidence type="ECO:0000313" key="7">
    <source>
        <dbReference type="Proteomes" id="UP000480684"/>
    </source>
</evidence>
<proteinExistence type="inferred from homology"/>
<comment type="subcellular location">
    <subcellularLocation>
        <location evidence="5">Cytoplasm</location>
    </subcellularLocation>
</comment>
<keyword evidence="2 5" id="KW-0808">Transferase</keyword>
<evidence type="ECO:0000256" key="3">
    <source>
        <dbReference type="ARBA" id="ARBA00022691"/>
    </source>
</evidence>
<evidence type="ECO:0000313" key="6">
    <source>
        <dbReference type="EMBL" id="NFV80822.1"/>
    </source>
</evidence>
<dbReference type="EC" id="2.1.1.177" evidence="5"/>
<feature type="binding site" evidence="5">
    <location>
        <begin position="119"/>
        <end position="124"/>
    </location>
    <ligand>
        <name>S-adenosyl-L-methionine</name>
        <dbReference type="ChEBI" id="CHEBI:59789"/>
    </ligand>
</feature>
<keyword evidence="7" id="KW-1185">Reference proteome</keyword>
<dbReference type="CDD" id="cd18081">
    <property type="entry name" value="RlmH-like"/>
    <property type="match status" value="1"/>
</dbReference>
<dbReference type="InterPro" id="IPR029028">
    <property type="entry name" value="Alpha/beta_knot_MTases"/>
</dbReference>
<dbReference type="NCBIfam" id="NF000989">
    <property type="entry name" value="PRK00103.2-3"/>
    <property type="match status" value="1"/>
</dbReference>
<dbReference type="GO" id="GO:0070038">
    <property type="term" value="F:rRNA (pseudouridine-N3-)-methyltransferase activity"/>
    <property type="evidence" value="ECO:0007669"/>
    <property type="project" value="UniProtKB-UniRule"/>
</dbReference>
<comment type="catalytic activity">
    <reaction evidence="5">
        <text>pseudouridine(1915) in 23S rRNA + S-adenosyl-L-methionine = N(3)-methylpseudouridine(1915) in 23S rRNA + S-adenosyl-L-homocysteine + H(+)</text>
        <dbReference type="Rhea" id="RHEA:42752"/>
        <dbReference type="Rhea" id="RHEA-COMP:10221"/>
        <dbReference type="Rhea" id="RHEA-COMP:10222"/>
        <dbReference type="ChEBI" id="CHEBI:15378"/>
        <dbReference type="ChEBI" id="CHEBI:57856"/>
        <dbReference type="ChEBI" id="CHEBI:59789"/>
        <dbReference type="ChEBI" id="CHEBI:65314"/>
        <dbReference type="ChEBI" id="CHEBI:74486"/>
        <dbReference type="EC" id="2.1.1.177"/>
    </reaction>
</comment>
<protein>
    <recommendedName>
        <fullName evidence="5">Ribosomal RNA large subunit methyltransferase H</fullName>
        <ecNumber evidence="5">2.1.1.177</ecNumber>
    </recommendedName>
    <alternativeName>
        <fullName evidence="5">23S rRNA (pseudouridine1915-N3)-methyltransferase</fullName>
    </alternativeName>
    <alternativeName>
        <fullName evidence="5">23S rRNA m3Psi1915 methyltransferase</fullName>
    </alternativeName>
    <alternativeName>
        <fullName evidence="5">rRNA (pseudouridine-N3-)-methyltransferase RlmH</fullName>
    </alternativeName>
</protein>
<feature type="binding site" evidence="5">
    <location>
        <position position="68"/>
    </location>
    <ligand>
        <name>S-adenosyl-L-methionine</name>
        <dbReference type="ChEBI" id="CHEBI:59789"/>
    </ligand>
</feature>
<organism evidence="6 7">
    <name type="scientific">Magnetospirillum aberrantis SpK</name>
    <dbReference type="NCBI Taxonomy" id="908842"/>
    <lineage>
        <taxon>Bacteria</taxon>
        <taxon>Pseudomonadati</taxon>
        <taxon>Pseudomonadota</taxon>
        <taxon>Alphaproteobacteria</taxon>
        <taxon>Rhodospirillales</taxon>
        <taxon>Rhodospirillaceae</taxon>
        <taxon>Magnetospirillum</taxon>
    </lineage>
</organism>
<dbReference type="EMBL" id="JAAIYP010000038">
    <property type="protein sequence ID" value="NFV80822.1"/>
    <property type="molecule type" value="Genomic_DNA"/>
</dbReference>
<dbReference type="PANTHER" id="PTHR33603">
    <property type="entry name" value="METHYLTRANSFERASE"/>
    <property type="match status" value="1"/>
</dbReference>
<comment type="subunit">
    <text evidence="5">Homodimer.</text>
</comment>
<dbReference type="HAMAP" id="MF_00658">
    <property type="entry name" value="23SrRNA_methyltr_H"/>
    <property type="match status" value="1"/>
</dbReference>
<dbReference type="Proteomes" id="UP000480684">
    <property type="component" value="Unassembled WGS sequence"/>
</dbReference>
<sequence>MKLWLAAVGRAKPGPELDLFQQYARRLTPPLTLREVEEKRPLPVPDRKAREAELLLAAIPAGAVVIALDERGKSMGSEDFARRLGRWRDDGVADLALLIGGADGHGDAVRARADLMLSFGAMTWPHMLVRAMAAEQLWRAQAILSGHPYHRA</sequence>
<evidence type="ECO:0000256" key="4">
    <source>
        <dbReference type="ARBA" id="ARBA00038303"/>
    </source>
</evidence>
<name>A0A7C9QUI8_9PROT</name>
<dbReference type="AlphaFoldDB" id="A0A7C9QUI8"/>
<dbReference type="GO" id="GO:0005737">
    <property type="term" value="C:cytoplasm"/>
    <property type="evidence" value="ECO:0007669"/>
    <property type="project" value="UniProtKB-SubCell"/>
</dbReference>
<keyword evidence="5" id="KW-0698">rRNA processing</keyword>
<keyword evidence="1 5" id="KW-0489">Methyltransferase</keyword>
<keyword evidence="3 5" id="KW-0949">S-adenosyl-L-methionine</keyword>